<accession>A0A7N1A137</accession>
<dbReference type="PANTHER" id="PTHR33237:SF4">
    <property type="entry name" value="F14O23.12"/>
    <property type="match status" value="1"/>
</dbReference>
<keyword evidence="2" id="KW-1185">Reference proteome</keyword>
<dbReference type="Proteomes" id="UP000594263">
    <property type="component" value="Unplaced"/>
</dbReference>
<evidence type="ECO:0000313" key="1">
    <source>
        <dbReference type="EnsemblPlants" id="Kaladp0059s0210.1.v1.1.CDS.1"/>
    </source>
</evidence>
<evidence type="ECO:0000313" key="2">
    <source>
        <dbReference type="Proteomes" id="UP000594263"/>
    </source>
</evidence>
<dbReference type="EnsemblPlants" id="Kaladp0059s0210.1.v1.1">
    <property type="protein sequence ID" value="Kaladp0059s0210.1.v1.1.CDS.1"/>
    <property type="gene ID" value="Kaladp0059s0210.v1.1"/>
</dbReference>
<sequence length="123" mass="13474">MARARLMSSSSSLSMPQLVGLAAMSVALCAFAVFKCTSYYSRKWRNVATSCYGCGFPDPVIQYKGEPRYLVAEDDEGRGDATLWQRNILMGGKCQMPDFSGVIIYDVTGNVVPPRKASRTLTS</sequence>
<organism evidence="1 2">
    <name type="scientific">Kalanchoe fedtschenkoi</name>
    <name type="common">Lavender scallops</name>
    <name type="synonym">South American air plant</name>
    <dbReference type="NCBI Taxonomy" id="63787"/>
    <lineage>
        <taxon>Eukaryota</taxon>
        <taxon>Viridiplantae</taxon>
        <taxon>Streptophyta</taxon>
        <taxon>Embryophyta</taxon>
        <taxon>Tracheophyta</taxon>
        <taxon>Spermatophyta</taxon>
        <taxon>Magnoliopsida</taxon>
        <taxon>eudicotyledons</taxon>
        <taxon>Gunneridae</taxon>
        <taxon>Pentapetalae</taxon>
        <taxon>Saxifragales</taxon>
        <taxon>Crassulaceae</taxon>
        <taxon>Kalanchoe</taxon>
    </lineage>
</organism>
<dbReference type="PANTHER" id="PTHR33237">
    <property type="entry name" value="F2P16.13 PROTEIN-RELATED"/>
    <property type="match status" value="1"/>
</dbReference>
<dbReference type="Gramene" id="Kaladp0059s0210.1.v1.1">
    <property type="protein sequence ID" value="Kaladp0059s0210.1.v1.1.CDS.1"/>
    <property type="gene ID" value="Kaladp0059s0210.v1.1"/>
</dbReference>
<dbReference type="AlphaFoldDB" id="A0A7N1A137"/>
<proteinExistence type="predicted"/>
<reference evidence="1" key="1">
    <citation type="submission" date="2021-01" db="UniProtKB">
        <authorList>
            <consortium name="EnsemblPlants"/>
        </authorList>
    </citation>
    <scope>IDENTIFICATION</scope>
</reference>
<protein>
    <submittedName>
        <fullName evidence="1">Uncharacterized protein</fullName>
    </submittedName>
</protein>
<name>A0A7N1A137_KALFE</name>
<dbReference type="OMA" id="WKKNILM"/>